<name>A0AA90NDE9_9ACTN</name>
<comment type="caution">
    <text evidence="4">The sequence shown here is derived from an EMBL/GenBank/DDBJ whole genome shotgun (WGS) entry which is preliminary data.</text>
</comment>
<reference evidence="4" key="1">
    <citation type="submission" date="2023-08" db="EMBL/GenBank/DDBJ databases">
        <title>The draft genome of Tsukamurella strandjordii strain 050030.</title>
        <authorList>
            <person name="Zhao F."/>
            <person name="Feng Y."/>
            <person name="Zong Z."/>
        </authorList>
    </citation>
    <scope>NUCLEOTIDE SEQUENCE</scope>
    <source>
        <strain evidence="4">050030</strain>
    </source>
</reference>
<protein>
    <submittedName>
        <fullName evidence="4">NAD(P)/FAD-dependent oxidoreductase</fullName>
    </submittedName>
</protein>
<dbReference type="RefSeq" id="WP_220656378.1">
    <property type="nucleotide sequence ID" value="NZ_JAUTIX010000001.1"/>
</dbReference>
<dbReference type="Proteomes" id="UP001178281">
    <property type="component" value="Unassembled WGS sequence"/>
</dbReference>
<proteinExistence type="predicted"/>
<dbReference type="AlphaFoldDB" id="A0AA90NDE9"/>
<evidence type="ECO:0000256" key="1">
    <source>
        <dbReference type="ARBA" id="ARBA00023002"/>
    </source>
</evidence>
<sequence length="347" mass="36822">MATAAIIGGGIGGLATAALLTEQGWEVEVFERAPSLPGTGTALGMWPEALAVLDRAGAGERVREIGIDQRFAEIRSAEGHRLGSRVEAKGATVIISRPRLLESLAAAAPAVRFGERRTDLDGLDHDVIVGADGINSITRTHVLGHVVEPRPLGVDVLIGRCPGSTDVFTEYWGPGRLFGVTPRDGGFINWYAEFDPAAIPAACPDPDADPRGFLRAAYRGWDPRVIETIEGIEVESALHYRSRDLPRLPRIVRDNVALIGDAAHAMAPNLGRGACETLLDAAALADALGAADTFSGDASAALAGYERARRLAGQRTMLLSRAMRYTALTSRLRAPRDLLLRGIAAVA</sequence>
<dbReference type="EMBL" id="JAUTIX010000001">
    <property type="protein sequence ID" value="MDP0396509.1"/>
    <property type="molecule type" value="Genomic_DNA"/>
</dbReference>
<feature type="domain" description="FAD-binding" evidence="3">
    <location>
        <begin position="124"/>
        <end position="317"/>
    </location>
</feature>
<evidence type="ECO:0000256" key="2">
    <source>
        <dbReference type="ARBA" id="ARBA00023033"/>
    </source>
</evidence>
<evidence type="ECO:0000313" key="4">
    <source>
        <dbReference type="EMBL" id="MDP0396509.1"/>
    </source>
</evidence>
<dbReference type="InterPro" id="IPR002938">
    <property type="entry name" value="FAD-bd"/>
</dbReference>
<dbReference type="GO" id="GO:0071949">
    <property type="term" value="F:FAD binding"/>
    <property type="evidence" value="ECO:0007669"/>
    <property type="project" value="InterPro"/>
</dbReference>
<accession>A0AA90NDE9</accession>
<organism evidence="4 5">
    <name type="scientific">Tsukamurella strandjordii</name>
    <dbReference type="NCBI Taxonomy" id="147577"/>
    <lineage>
        <taxon>Bacteria</taxon>
        <taxon>Bacillati</taxon>
        <taxon>Actinomycetota</taxon>
        <taxon>Actinomycetes</taxon>
        <taxon>Mycobacteriales</taxon>
        <taxon>Tsukamurellaceae</taxon>
        <taxon>Tsukamurella</taxon>
    </lineage>
</organism>
<dbReference type="PRINTS" id="PR00420">
    <property type="entry name" value="RNGMNOXGNASE"/>
</dbReference>
<dbReference type="PANTHER" id="PTHR13789:SF309">
    <property type="entry name" value="PUTATIVE (AFU_ORTHOLOGUE AFUA_6G14510)-RELATED"/>
    <property type="match status" value="1"/>
</dbReference>
<dbReference type="GO" id="GO:0004497">
    <property type="term" value="F:monooxygenase activity"/>
    <property type="evidence" value="ECO:0007669"/>
    <property type="project" value="UniProtKB-KW"/>
</dbReference>
<keyword evidence="2" id="KW-0503">Monooxygenase</keyword>
<keyword evidence="1" id="KW-0560">Oxidoreductase</keyword>
<gene>
    <name evidence="4" type="ORF">Q7X28_01085</name>
</gene>
<dbReference type="Pfam" id="PF01494">
    <property type="entry name" value="FAD_binding_3"/>
    <property type="match status" value="2"/>
</dbReference>
<dbReference type="InterPro" id="IPR036188">
    <property type="entry name" value="FAD/NAD-bd_sf"/>
</dbReference>
<dbReference type="PANTHER" id="PTHR13789">
    <property type="entry name" value="MONOOXYGENASE"/>
    <property type="match status" value="1"/>
</dbReference>
<evidence type="ECO:0000313" key="5">
    <source>
        <dbReference type="Proteomes" id="UP001178281"/>
    </source>
</evidence>
<dbReference type="Gene3D" id="3.50.50.60">
    <property type="entry name" value="FAD/NAD(P)-binding domain"/>
    <property type="match status" value="1"/>
</dbReference>
<feature type="domain" description="FAD-binding" evidence="3">
    <location>
        <begin position="3"/>
        <end position="101"/>
    </location>
</feature>
<evidence type="ECO:0000259" key="3">
    <source>
        <dbReference type="Pfam" id="PF01494"/>
    </source>
</evidence>
<dbReference type="SUPFAM" id="SSF51905">
    <property type="entry name" value="FAD/NAD(P)-binding domain"/>
    <property type="match status" value="1"/>
</dbReference>
<dbReference type="InterPro" id="IPR050493">
    <property type="entry name" value="FAD-dep_Monooxygenase_BioMet"/>
</dbReference>
<keyword evidence="5" id="KW-1185">Reference proteome</keyword>